<proteinExistence type="inferred from homology"/>
<dbReference type="Gene3D" id="3.20.190.20">
    <property type="match status" value="1"/>
</dbReference>
<dbReference type="InterPro" id="IPR046449">
    <property type="entry name" value="DEGP_PDZ_sf"/>
</dbReference>
<sequence length="547" mass="60484">MDKPTSRKRGRKPKNTPNTDPPNPKPPPTTTTERRTSKRTKTPKPDDVAIVVSPERRSSRHADHQNGDYDVMAPESVGKVVPSMDAVVKVFCVHTEPNFSLPWQRKRQYSSSSSGFIISGRRVLTNAHSVEHFTQVKVKKRGSDVKYLANVLAIGTECDIAMLSVSDDEFWEGISPLEFGDLPALQDAVTVVGYPIGGDTISVTSGVVSRIEILSYVHGSTELLGLQIDAAINSGNSGGPAFNDKGECVGIAFQSLKHDDAENIGYVIPTPVINHFIRDYEKNGEYTGFPILGVEWQKMENPDLRMSVGMGSEHKGVRIKRIEPTAPESNVLSPSDIILSFDGVNVANDGTVPFRHGERIGFSYLVSQKYTGDKALVKILRNSKVHEFNIKLATHKRLIPAHIGNNPPSYYIIAGFVFTTVSVPYLRSEYGKDYDFDAPVKLLDKHLHAMAQSVDEQLVVVSQVLVADVNIGYEEIVNTQVVAFNNKPVKNLKSLADMVESCTEEFLKFDLEYEQIVVLRTKMAKEATRDILLTHCIPSAMSDDLKS</sequence>
<feature type="compositionally biased region" description="Basic and acidic residues" evidence="5">
    <location>
        <begin position="54"/>
        <end position="67"/>
    </location>
</feature>
<dbReference type="AlphaFoldDB" id="A0A2U1N3P4"/>
<keyword evidence="8" id="KW-1185">Reference proteome</keyword>
<dbReference type="FunFam" id="2.40.10.10:FF:000012">
    <property type="entry name" value="protease Do-like 9"/>
    <property type="match status" value="1"/>
</dbReference>
<dbReference type="OrthoDB" id="4217619at2759"/>
<evidence type="ECO:0000256" key="2">
    <source>
        <dbReference type="ARBA" id="ARBA00022670"/>
    </source>
</evidence>
<dbReference type="SUPFAM" id="SSF50156">
    <property type="entry name" value="PDZ domain-like"/>
    <property type="match status" value="1"/>
</dbReference>
<dbReference type="STRING" id="35608.A0A2U1N3P4"/>
<organism evidence="7 8">
    <name type="scientific">Artemisia annua</name>
    <name type="common">Sweet wormwood</name>
    <dbReference type="NCBI Taxonomy" id="35608"/>
    <lineage>
        <taxon>Eukaryota</taxon>
        <taxon>Viridiplantae</taxon>
        <taxon>Streptophyta</taxon>
        <taxon>Embryophyta</taxon>
        <taxon>Tracheophyta</taxon>
        <taxon>Spermatophyta</taxon>
        <taxon>Magnoliopsida</taxon>
        <taxon>eudicotyledons</taxon>
        <taxon>Gunneridae</taxon>
        <taxon>Pentapetalae</taxon>
        <taxon>asterids</taxon>
        <taxon>campanulids</taxon>
        <taxon>Asterales</taxon>
        <taxon>Asteraceae</taxon>
        <taxon>Asteroideae</taxon>
        <taxon>Anthemideae</taxon>
        <taxon>Artemisiinae</taxon>
        <taxon>Artemisia</taxon>
    </lineage>
</organism>
<name>A0A2U1N3P4_ARTAN</name>
<dbReference type="GO" id="GO:0006508">
    <property type="term" value="P:proteolysis"/>
    <property type="evidence" value="ECO:0007669"/>
    <property type="project" value="UniProtKB-KW"/>
</dbReference>
<keyword evidence="3" id="KW-0378">Hydrolase</keyword>
<dbReference type="InterPro" id="IPR009003">
    <property type="entry name" value="Peptidase_S1_PA"/>
</dbReference>
<dbReference type="Gene3D" id="2.30.42.10">
    <property type="match status" value="1"/>
</dbReference>
<comment type="similarity">
    <text evidence="1">Belongs to the peptidase S1C family.</text>
</comment>
<dbReference type="Proteomes" id="UP000245207">
    <property type="component" value="Unassembled WGS sequence"/>
</dbReference>
<feature type="compositionally biased region" description="Basic residues" evidence="5">
    <location>
        <begin position="1"/>
        <end position="14"/>
    </location>
</feature>
<evidence type="ECO:0000313" key="7">
    <source>
        <dbReference type="EMBL" id="PWA68122.1"/>
    </source>
</evidence>
<dbReference type="InterPro" id="IPR041517">
    <property type="entry name" value="DEGP_PDZ"/>
</dbReference>
<comment type="caution">
    <text evidence="7">The sequence shown here is derived from an EMBL/GenBank/DDBJ whole genome shotgun (WGS) entry which is preliminary data.</text>
</comment>
<dbReference type="GO" id="GO:0004252">
    <property type="term" value="F:serine-type endopeptidase activity"/>
    <property type="evidence" value="ECO:0007669"/>
    <property type="project" value="InterPro"/>
</dbReference>
<dbReference type="InterPro" id="IPR001940">
    <property type="entry name" value="Peptidase_S1C"/>
</dbReference>
<dbReference type="InterPro" id="IPR036034">
    <property type="entry name" value="PDZ_sf"/>
</dbReference>
<keyword evidence="4" id="KW-0720">Serine protease</keyword>
<dbReference type="Pfam" id="PF13365">
    <property type="entry name" value="Trypsin_2"/>
    <property type="match status" value="1"/>
</dbReference>
<evidence type="ECO:0000256" key="4">
    <source>
        <dbReference type="ARBA" id="ARBA00022825"/>
    </source>
</evidence>
<dbReference type="PANTHER" id="PTHR45980:SF14">
    <property type="entry name" value="PEPTIDASE DO"/>
    <property type="match status" value="1"/>
</dbReference>
<dbReference type="SUPFAM" id="SSF50494">
    <property type="entry name" value="Trypsin-like serine proteases"/>
    <property type="match status" value="1"/>
</dbReference>
<evidence type="ECO:0000256" key="5">
    <source>
        <dbReference type="SAM" id="MobiDB-lite"/>
    </source>
</evidence>
<dbReference type="Pfam" id="PF17815">
    <property type="entry name" value="PDZ_3"/>
    <property type="match status" value="1"/>
</dbReference>
<dbReference type="InterPro" id="IPR043504">
    <property type="entry name" value="Peptidase_S1_PA_chymotrypsin"/>
</dbReference>
<dbReference type="PRINTS" id="PR00834">
    <property type="entry name" value="PROTEASES2C"/>
</dbReference>
<evidence type="ECO:0000256" key="3">
    <source>
        <dbReference type="ARBA" id="ARBA00022801"/>
    </source>
</evidence>
<dbReference type="EMBL" id="PKPP01003703">
    <property type="protein sequence ID" value="PWA68122.1"/>
    <property type="molecule type" value="Genomic_DNA"/>
</dbReference>
<protein>
    <submittedName>
        <fullName evidence="7">DegP protease 9</fullName>
    </submittedName>
</protein>
<reference evidence="7 8" key="1">
    <citation type="journal article" date="2018" name="Mol. Plant">
        <title>The genome of Artemisia annua provides insight into the evolution of Asteraceae family and artemisinin biosynthesis.</title>
        <authorList>
            <person name="Shen Q."/>
            <person name="Zhang L."/>
            <person name="Liao Z."/>
            <person name="Wang S."/>
            <person name="Yan T."/>
            <person name="Shi P."/>
            <person name="Liu M."/>
            <person name="Fu X."/>
            <person name="Pan Q."/>
            <person name="Wang Y."/>
            <person name="Lv Z."/>
            <person name="Lu X."/>
            <person name="Zhang F."/>
            <person name="Jiang W."/>
            <person name="Ma Y."/>
            <person name="Chen M."/>
            <person name="Hao X."/>
            <person name="Li L."/>
            <person name="Tang Y."/>
            <person name="Lv G."/>
            <person name="Zhou Y."/>
            <person name="Sun X."/>
            <person name="Brodelius P.E."/>
            <person name="Rose J.K.C."/>
            <person name="Tang K."/>
        </authorList>
    </citation>
    <scope>NUCLEOTIDE SEQUENCE [LARGE SCALE GENOMIC DNA]</scope>
    <source>
        <strain evidence="8">cv. Huhao1</strain>
        <tissue evidence="7">Leaf</tissue>
    </source>
</reference>
<feature type="region of interest" description="Disordered" evidence="5">
    <location>
        <begin position="1"/>
        <end position="71"/>
    </location>
</feature>
<accession>A0A2U1N3P4</accession>
<dbReference type="PANTHER" id="PTHR45980">
    <property type="match status" value="1"/>
</dbReference>
<evidence type="ECO:0000313" key="8">
    <source>
        <dbReference type="Proteomes" id="UP000245207"/>
    </source>
</evidence>
<dbReference type="Gene3D" id="2.40.10.10">
    <property type="entry name" value="Trypsin-like serine proteases"/>
    <property type="match status" value="2"/>
</dbReference>
<evidence type="ECO:0000256" key="1">
    <source>
        <dbReference type="ARBA" id="ARBA00010541"/>
    </source>
</evidence>
<gene>
    <name evidence="7" type="ORF">CTI12_AA312080</name>
</gene>
<evidence type="ECO:0000259" key="6">
    <source>
        <dbReference type="Pfam" id="PF17815"/>
    </source>
</evidence>
<feature type="compositionally biased region" description="Pro residues" evidence="5">
    <location>
        <begin position="19"/>
        <end position="29"/>
    </location>
</feature>
<feature type="domain" description="Protease Do-like PDZ" evidence="6">
    <location>
        <begin position="399"/>
        <end position="544"/>
    </location>
</feature>
<dbReference type="FunFam" id="2.40.10.10:FF:000131">
    <property type="entry name" value="Protease Do-like 9"/>
    <property type="match status" value="1"/>
</dbReference>
<keyword evidence="2 7" id="KW-0645">Protease</keyword>